<dbReference type="EMBL" id="CM000762">
    <property type="protein sequence ID" value="KXG32762.1"/>
    <property type="molecule type" value="Genomic_DNA"/>
</dbReference>
<dbReference type="Gramene" id="KXG32762">
    <property type="protein sequence ID" value="KXG32762"/>
    <property type="gene ID" value="SORBI_3003G195400"/>
</dbReference>
<evidence type="ECO:0000313" key="3">
    <source>
        <dbReference type="Proteomes" id="UP000000768"/>
    </source>
</evidence>
<keyword evidence="1" id="KW-1133">Transmembrane helix</keyword>
<sequence length="191" mass="20958">MHLYMRRCARCDQVARGGGGLEEACTDTRRDHSFSCPSSVSLCRDQEINSRQAPGRQDAGELTLPACVRPASLLCDLNAYLLSRRSIGRWTSKATTTTRWIGLGGASCSCIACMHAARREIVDRGEGTSRWRSEIGQALARLTLALHACICMCLCVACVVCSQRRALSKFERTHHVPFISFSAIPASCFTN</sequence>
<evidence type="ECO:0000256" key="1">
    <source>
        <dbReference type="SAM" id="Phobius"/>
    </source>
</evidence>
<keyword evidence="3" id="KW-1185">Reference proteome</keyword>
<gene>
    <name evidence="2" type="ORF">SORBI_3003G195400</name>
</gene>
<feature type="transmembrane region" description="Helical" evidence="1">
    <location>
        <begin position="100"/>
        <end position="118"/>
    </location>
</feature>
<dbReference type="AlphaFoldDB" id="A0A1B6Q4C2"/>
<dbReference type="Proteomes" id="UP000000768">
    <property type="component" value="Chromosome 3"/>
</dbReference>
<reference evidence="2 3" key="1">
    <citation type="journal article" date="2009" name="Nature">
        <title>The Sorghum bicolor genome and the diversification of grasses.</title>
        <authorList>
            <person name="Paterson A.H."/>
            <person name="Bowers J.E."/>
            <person name="Bruggmann R."/>
            <person name="Dubchak I."/>
            <person name="Grimwood J."/>
            <person name="Gundlach H."/>
            <person name="Haberer G."/>
            <person name="Hellsten U."/>
            <person name="Mitros T."/>
            <person name="Poliakov A."/>
            <person name="Schmutz J."/>
            <person name="Spannagl M."/>
            <person name="Tang H."/>
            <person name="Wang X."/>
            <person name="Wicker T."/>
            <person name="Bharti A.K."/>
            <person name="Chapman J."/>
            <person name="Feltus F.A."/>
            <person name="Gowik U."/>
            <person name="Grigoriev I.V."/>
            <person name="Lyons E."/>
            <person name="Maher C.A."/>
            <person name="Martis M."/>
            <person name="Narechania A."/>
            <person name="Otillar R.P."/>
            <person name="Penning B.W."/>
            <person name="Salamov A.A."/>
            <person name="Wang Y."/>
            <person name="Zhang L."/>
            <person name="Carpita N.C."/>
            <person name="Freeling M."/>
            <person name="Gingle A.R."/>
            <person name="Hash C.T."/>
            <person name="Keller B."/>
            <person name="Klein P."/>
            <person name="Kresovich S."/>
            <person name="McCann M.C."/>
            <person name="Ming R."/>
            <person name="Peterson D.G."/>
            <person name="Mehboob-ur-Rahman"/>
            <person name="Ware D."/>
            <person name="Westhoff P."/>
            <person name="Mayer K.F."/>
            <person name="Messing J."/>
            <person name="Rokhsar D.S."/>
        </authorList>
    </citation>
    <scope>NUCLEOTIDE SEQUENCE [LARGE SCALE GENOMIC DNA]</scope>
    <source>
        <strain evidence="3">cv. BTx623</strain>
    </source>
</reference>
<reference evidence="3" key="2">
    <citation type="journal article" date="2018" name="Plant J.">
        <title>The Sorghum bicolor reference genome: improved assembly, gene annotations, a transcriptome atlas, and signatures of genome organization.</title>
        <authorList>
            <person name="McCormick R.F."/>
            <person name="Truong S.K."/>
            <person name="Sreedasyam A."/>
            <person name="Jenkins J."/>
            <person name="Shu S."/>
            <person name="Sims D."/>
            <person name="Kennedy M."/>
            <person name="Amirebrahimi M."/>
            <person name="Weers B.D."/>
            <person name="McKinley B."/>
            <person name="Mattison A."/>
            <person name="Morishige D.T."/>
            <person name="Grimwood J."/>
            <person name="Schmutz J."/>
            <person name="Mullet J.E."/>
        </authorList>
    </citation>
    <scope>NUCLEOTIDE SEQUENCE [LARGE SCALE GENOMIC DNA]</scope>
    <source>
        <strain evidence="3">cv. BTx623</strain>
    </source>
</reference>
<keyword evidence="1" id="KW-0812">Transmembrane</keyword>
<name>A0A1B6Q4C2_SORBI</name>
<dbReference type="InParanoid" id="A0A1B6Q4C2"/>
<keyword evidence="1" id="KW-0472">Membrane</keyword>
<feature type="transmembrane region" description="Helical" evidence="1">
    <location>
        <begin position="138"/>
        <end position="162"/>
    </location>
</feature>
<protein>
    <submittedName>
        <fullName evidence="2">Uncharacterized protein</fullName>
    </submittedName>
</protein>
<accession>A0A1B6Q4C2</accession>
<evidence type="ECO:0000313" key="2">
    <source>
        <dbReference type="EMBL" id="KXG32762.1"/>
    </source>
</evidence>
<proteinExistence type="predicted"/>
<organism evidence="2 3">
    <name type="scientific">Sorghum bicolor</name>
    <name type="common">Sorghum</name>
    <name type="synonym">Sorghum vulgare</name>
    <dbReference type="NCBI Taxonomy" id="4558"/>
    <lineage>
        <taxon>Eukaryota</taxon>
        <taxon>Viridiplantae</taxon>
        <taxon>Streptophyta</taxon>
        <taxon>Embryophyta</taxon>
        <taxon>Tracheophyta</taxon>
        <taxon>Spermatophyta</taxon>
        <taxon>Magnoliopsida</taxon>
        <taxon>Liliopsida</taxon>
        <taxon>Poales</taxon>
        <taxon>Poaceae</taxon>
        <taxon>PACMAD clade</taxon>
        <taxon>Panicoideae</taxon>
        <taxon>Andropogonodae</taxon>
        <taxon>Andropogoneae</taxon>
        <taxon>Sorghinae</taxon>
        <taxon>Sorghum</taxon>
    </lineage>
</organism>